<name>A0A401QA20_SCYTO</name>
<feature type="non-terminal residue" evidence="1">
    <location>
        <position position="1"/>
    </location>
</feature>
<accession>A0A401QA20</accession>
<dbReference type="EMBL" id="BFAA01022007">
    <property type="protein sequence ID" value="GCB82234.1"/>
    <property type="molecule type" value="Genomic_DNA"/>
</dbReference>
<dbReference type="Proteomes" id="UP000288216">
    <property type="component" value="Unassembled WGS sequence"/>
</dbReference>
<organism evidence="1 2">
    <name type="scientific">Scyliorhinus torazame</name>
    <name type="common">Cloudy catshark</name>
    <name type="synonym">Catulus torazame</name>
    <dbReference type="NCBI Taxonomy" id="75743"/>
    <lineage>
        <taxon>Eukaryota</taxon>
        <taxon>Metazoa</taxon>
        <taxon>Chordata</taxon>
        <taxon>Craniata</taxon>
        <taxon>Vertebrata</taxon>
        <taxon>Chondrichthyes</taxon>
        <taxon>Elasmobranchii</taxon>
        <taxon>Galeomorphii</taxon>
        <taxon>Galeoidea</taxon>
        <taxon>Carcharhiniformes</taxon>
        <taxon>Scyliorhinidae</taxon>
        <taxon>Scyliorhinus</taxon>
    </lineage>
</organism>
<sequence>LLDSCFWRLVQLYMFLTLAYTLLKFEYSIESCLAGVDWLMLLKKLIYTTSMK</sequence>
<reference evidence="1 2" key="1">
    <citation type="journal article" date="2018" name="Nat. Ecol. Evol.">
        <title>Shark genomes provide insights into elasmobranch evolution and the origin of vertebrates.</title>
        <authorList>
            <person name="Hara Y"/>
            <person name="Yamaguchi K"/>
            <person name="Onimaru K"/>
            <person name="Kadota M"/>
            <person name="Koyanagi M"/>
            <person name="Keeley SD"/>
            <person name="Tatsumi K"/>
            <person name="Tanaka K"/>
            <person name="Motone F"/>
            <person name="Kageyama Y"/>
            <person name="Nozu R"/>
            <person name="Adachi N"/>
            <person name="Nishimura O"/>
            <person name="Nakagawa R"/>
            <person name="Tanegashima C"/>
            <person name="Kiyatake I"/>
            <person name="Matsumoto R"/>
            <person name="Murakumo K"/>
            <person name="Nishida K"/>
            <person name="Terakita A"/>
            <person name="Kuratani S"/>
            <person name="Sato K"/>
            <person name="Hyodo S Kuraku.S."/>
        </authorList>
    </citation>
    <scope>NUCLEOTIDE SEQUENCE [LARGE SCALE GENOMIC DNA]</scope>
</reference>
<dbReference type="AlphaFoldDB" id="A0A401QA20"/>
<proteinExistence type="predicted"/>
<protein>
    <submittedName>
        <fullName evidence="1">Uncharacterized protein</fullName>
    </submittedName>
</protein>
<evidence type="ECO:0000313" key="1">
    <source>
        <dbReference type="EMBL" id="GCB82234.1"/>
    </source>
</evidence>
<gene>
    <name evidence="1" type="ORF">scyTo_0022300</name>
</gene>
<keyword evidence="2" id="KW-1185">Reference proteome</keyword>
<comment type="caution">
    <text evidence="1">The sequence shown here is derived from an EMBL/GenBank/DDBJ whole genome shotgun (WGS) entry which is preliminary data.</text>
</comment>
<evidence type="ECO:0000313" key="2">
    <source>
        <dbReference type="Proteomes" id="UP000288216"/>
    </source>
</evidence>